<dbReference type="Proteomes" id="UP000682403">
    <property type="component" value="Unassembled WGS sequence"/>
</dbReference>
<feature type="domain" description="Bacterial bifunctional deaminase-reductase C-terminal" evidence="1">
    <location>
        <begin position="1"/>
        <end position="152"/>
    </location>
</feature>
<dbReference type="InterPro" id="IPR024072">
    <property type="entry name" value="DHFR-like_dom_sf"/>
</dbReference>
<dbReference type="Pfam" id="PF01872">
    <property type="entry name" value="RibD_C"/>
    <property type="match status" value="1"/>
</dbReference>
<evidence type="ECO:0000313" key="3">
    <source>
        <dbReference type="Proteomes" id="UP000682403"/>
    </source>
</evidence>
<organism evidence="2 3">
    <name type="scientific">Metabacillus flavus</name>
    <dbReference type="NCBI Taxonomy" id="2823519"/>
    <lineage>
        <taxon>Bacteria</taxon>
        <taxon>Bacillati</taxon>
        <taxon>Bacillota</taxon>
        <taxon>Bacilli</taxon>
        <taxon>Bacillales</taxon>
        <taxon>Bacillaceae</taxon>
        <taxon>Metabacillus</taxon>
    </lineage>
</organism>
<reference evidence="2 3" key="1">
    <citation type="submission" date="2021-04" db="EMBL/GenBank/DDBJ databases">
        <title>Metabacillus sp. strain KIGAM252 whole genome sequence.</title>
        <authorList>
            <person name="Seo M.-J."/>
            <person name="Cho E.-S."/>
            <person name="Hwang C.Y."/>
            <person name="Yoon D.J."/>
        </authorList>
    </citation>
    <scope>NUCLEOTIDE SEQUENCE [LARGE SCALE GENOMIC DNA]</scope>
    <source>
        <strain evidence="2 3">KIGAM252</strain>
    </source>
</reference>
<evidence type="ECO:0000259" key="1">
    <source>
        <dbReference type="Pfam" id="PF01872"/>
    </source>
</evidence>
<sequence>MSLDGYIARENGDIDWLEEAEGEGDNGYSELMKNIGTVIMGRKTYEQVLGFDMEFPYKEMDCYVYSNEKDGRDEYASFVKGSPINLISELKKQPGKDIWLIGGGELIREFLKEKLVDQFMIAVIPILLGKGIPLFKQDFPEHKLKLSNTQIYNEIVMLSYDYEK</sequence>
<protein>
    <submittedName>
        <fullName evidence="2">Dihydrofolate reductase</fullName>
    </submittedName>
</protein>
<keyword evidence="3" id="KW-1185">Reference proteome</keyword>
<dbReference type="InterPro" id="IPR002734">
    <property type="entry name" value="RibDG_C"/>
</dbReference>
<name>A0ABS5LIQ0_9BACI</name>
<dbReference type="SUPFAM" id="SSF53597">
    <property type="entry name" value="Dihydrofolate reductase-like"/>
    <property type="match status" value="1"/>
</dbReference>
<dbReference type="PANTHER" id="PTHR38011:SF11">
    <property type="entry name" value="2,5-DIAMINO-6-RIBOSYLAMINO-4(3H)-PYRIMIDINONE 5'-PHOSPHATE REDUCTASE"/>
    <property type="match status" value="1"/>
</dbReference>
<dbReference type="EMBL" id="JAGVRK010000001">
    <property type="protein sequence ID" value="MBS2970491.1"/>
    <property type="molecule type" value="Genomic_DNA"/>
</dbReference>
<comment type="caution">
    <text evidence="2">The sequence shown here is derived from an EMBL/GenBank/DDBJ whole genome shotgun (WGS) entry which is preliminary data.</text>
</comment>
<dbReference type="PANTHER" id="PTHR38011">
    <property type="entry name" value="DIHYDROFOLATE REDUCTASE FAMILY PROTEIN (AFU_ORTHOLOGUE AFUA_8G06820)"/>
    <property type="match status" value="1"/>
</dbReference>
<evidence type="ECO:0000313" key="2">
    <source>
        <dbReference type="EMBL" id="MBS2970491.1"/>
    </source>
</evidence>
<dbReference type="InterPro" id="IPR050765">
    <property type="entry name" value="Riboflavin_Biosynth_HTPR"/>
</dbReference>
<accession>A0ABS5LIQ0</accession>
<gene>
    <name evidence="2" type="ORF">J9317_17230</name>
</gene>
<dbReference type="Gene3D" id="3.40.430.10">
    <property type="entry name" value="Dihydrofolate Reductase, subunit A"/>
    <property type="match status" value="1"/>
</dbReference>
<dbReference type="PRINTS" id="PR00070">
    <property type="entry name" value="DHFR"/>
</dbReference>
<proteinExistence type="predicted"/>